<keyword evidence="9" id="KW-0732">Signal</keyword>
<evidence type="ECO:0000256" key="7">
    <source>
        <dbReference type="RuleBase" id="RU361267"/>
    </source>
</evidence>
<evidence type="ECO:0000256" key="1">
    <source>
        <dbReference type="ARBA" id="ARBA00005189"/>
    </source>
</evidence>
<keyword evidence="3 7" id="KW-0444">Lipid biosynthesis</keyword>
<keyword evidence="8" id="KW-0472">Membrane</keyword>
<evidence type="ECO:0000259" key="10">
    <source>
        <dbReference type="SMART" id="SM00563"/>
    </source>
</evidence>
<keyword evidence="7" id="KW-1208">Phospholipid metabolism</keyword>
<comment type="similarity">
    <text evidence="2 7">Belongs to the 1-acyl-sn-glycerol-3-phosphate acyltransferase family.</text>
</comment>
<gene>
    <name evidence="11" type="ORF">ACOF00016_LOCUS11905</name>
</gene>
<evidence type="ECO:0000256" key="2">
    <source>
        <dbReference type="ARBA" id="ARBA00008655"/>
    </source>
</evidence>
<dbReference type="AlphaFoldDB" id="A0A7S3L7R2"/>
<reference evidence="11" key="1">
    <citation type="submission" date="2021-01" db="EMBL/GenBank/DDBJ databases">
        <authorList>
            <person name="Corre E."/>
            <person name="Pelletier E."/>
            <person name="Niang G."/>
            <person name="Scheremetjew M."/>
            <person name="Finn R."/>
            <person name="Kale V."/>
            <person name="Holt S."/>
            <person name="Cochrane G."/>
            <person name="Meng A."/>
            <person name="Brown T."/>
            <person name="Cohen L."/>
        </authorList>
    </citation>
    <scope>NUCLEOTIDE SEQUENCE</scope>
    <source>
        <strain evidence="11">CCMP127</strain>
    </source>
</reference>
<dbReference type="SMART" id="SM00563">
    <property type="entry name" value="PlsC"/>
    <property type="match status" value="1"/>
</dbReference>
<accession>A0A7S3L7R2</accession>
<dbReference type="Pfam" id="PF01553">
    <property type="entry name" value="Acyltransferase"/>
    <property type="match status" value="1"/>
</dbReference>
<keyword evidence="8" id="KW-0812">Transmembrane</keyword>
<dbReference type="GO" id="GO:0003841">
    <property type="term" value="F:1-acylglycerol-3-phosphate O-acyltransferase activity"/>
    <property type="evidence" value="ECO:0007669"/>
    <property type="project" value="UniProtKB-UniRule"/>
</dbReference>
<sequence>MKISASTYCLLTLLVSIPASQAFQTSSRKSLDSSPPFVASKSPLFSAATGSGEVATKELSRRQLVRQQGGIFAFTTKYGALNPFAIYYGLVAIGLGIPWYISLKLYAFFQILTRGRFDKHRRVPTFLNHVWGVTLMRLTRSFPKVENMDTLRDFYKENRPAMFVANHASFMDIPFMGSTIGWRNYKFVAKKELEKVPILSSGIKVALNLMVDRKDKRSGLKTLRTGIDYMKDGIHLCTFPEGTRSVTGRVKDFKNGAFKMAHKAGAPVIPLSIVGAHKVQPTNWMFPCAPAHSRCKVVINKPIESKSLSEAELAEKVKQAMIDALPDDQKPLQKK</sequence>
<dbReference type="GO" id="GO:0006654">
    <property type="term" value="P:phosphatidic acid biosynthetic process"/>
    <property type="evidence" value="ECO:0007669"/>
    <property type="project" value="TreeGrafter"/>
</dbReference>
<proteinExistence type="inferred from homology"/>
<dbReference type="SUPFAM" id="SSF69593">
    <property type="entry name" value="Glycerol-3-phosphate (1)-acyltransferase"/>
    <property type="match status" value="1"/>
</dbReference>
<feature type="domain" description="Phospholipid/glycerol acyltransferase" evidence="10">
    <location>
        <begin position="161"/>
        <end position="276"/>
    </location>
</feature>
<feature type="signal peptide" evidence="9">
    <location>
        <begin position="1"/>
        <end position="22"/>
    </location>
</feature>
<dbReference type="NCBIfam" id="TIGR00530">
    <property type="entry name" value="AGP_acyltrn"/>
    <property type="match status" value="1"/>
</dbReference>
<dbReference type="GO" id="GO:0016020">
    <property type="term" value="C:membrane"/>
    <property type="evidence" value="ECO:0007669"/>
    <property type="project" value="InterPro"/>
</dbReference>
<organism evidence="11">
    <name type="scientific">Amphora coffeiformis</name>
    <dbReference type="NCBI Taxonomy" id="265554"/>
    <lineage>
        <taxon>Eukaryota</taxon>
        <taxon>Sar</taxon>
        <taxon>Stramenopiles</taxon>
        <taxon>Ochrophyta</taxon>
        <taxon>Bacillariophyta</taxon>
        <taxon>Bacillariophyceae</taxon>
        <taxon>Bacillariophycidae</taxon>
        <taxon>Thalassiophysales</taxon>
        <taxon>Catenulaceae</taxon>
        <taxon>Amphora</taxon>
    </lineage>
</organism>
<evidence type="ECO:0000256" key="3">
    <source>
        <dbReference type="ARBA" id="ARBA00022516"/>
    </source>
</evidence>
<dbReference type="PANTHER" id="PTHR10434:SF64">
    <property type="entry name" value="1-ACYL-SN-GLYCEROL-3-PHOSPHATE ACYLTRANSFERASE-RELATED"/>
    <property type="match status" value="1"/>
</dbReference>
<feature type="chain" id="PRO_5030565509" description="1-acyl-sn-glycerol-3-phosphate acyltransferase" evidence="9">
    <location>
        <begin position="23"/>
        <end position="335"/>
    </location>
</feature>
<evidence type="ECO:0000256" key="4">
    <source>
        <dbReference type="ARBA" id="ARBA00022679"/>
    </source>
</evidence>
<name>A0A7S3L7R2_9STRA</name>
<evidence type="ECO:0000313" key="11">
    <source>
        <dbReference type="EMBL" id="CAE0414685.1"/>
    </source>
</evidence>
<keyword evidence="6 7" id="KW-0012">Acyltransferase</keyword>
<dbReference type="InterPro" id="IPR004552">
    <property type="entry name" value="AGP_acyltrans"/>
</dbReference>
<evidence type="ECO:0000256" key="9">
    <source>
        <dbReference type="SAM" id="SignalP"/>
    </source>
</evidence>
<dbReference type="InterPro" id="IPR002123">
    <property type="entry name" value="Plipid/glycerol_acylTrfase"/>
</dbReference>
<evidence type="ECO:0000256" key="5">
    <source>
        <dbReference type="ARBA" id="ARBA00023098"/>
    </source>
</evidence>
<keyword evidence="5 7" id="KW-0443">Lipid metabolism</keyword>
<keyword evidence="4 7" id="KW-0808">Transferase</keyword>
<evidence type="ECO:0000256" key="8">
    <source>
        <dbReference type="SAM" id="Phobius"/>
    </source>
</evidence>
<dbReference type="EC" id="2.3.1.51" evidence="7"/>
<keyword evidence="7" id="KW-0594">Phospholipid biosynthesis</keyword>
<feature type="transmembrane region" description="Helical" evidence="8">
    <location>
        <begin position="85"/>
        <end position="112"/>
    </location>
</feature>
<keyword evidence="8" id="KW-1133">Transmembrane helix</keyword>
<comment type="domain">
    <text evidence="7">The HXXXXD motif is essential for acyltransferase activity and may constitute the binding site for the phosphate moiety of the glycerol-3-phosphate.</text>
</comment>
<dbReference type="CDD" id="cd07989">
    <property type="entry name" value="LPLAT_AGPAT-like"/>
    <property type="match status" value="1"/>
</dbReference>
<comment type="pathway">
    <text evidence="1">Lipid metabolism.</text>
</comment>
<dbReference type="PANTHER" id="PTHR10434">
    <property type="entry name" value="1-ACYL-SN-GLYCEROL-3-PHOSPHATE ACYLTRANSFERASE"/>
    <property type="match status" value="1"/>
</dbReference>
<comment type="catalytic activity">
    <reaction evidence="7">
        <text>a 1-acyl-sn-glycero-3-phosphate + an acyl-CoA = a 1,2-diacyl-sn-glycero-3-phosphate + CoA</text>
        <dbReference type="Rhea" id="RHEA:19709"/>
        <dbReference type="ChEBI" id="CHEBI:57287"/>
        <dbReference type="ChEBI" id="CHEBI:57970"/>
        <dbReference type="ChEBI" id="CHEBI:58342"/>
        <dbReference type="ChEBI" id="CHEBI:58608"/>
        <dbReference type="EC" id="2.3.1.51"/>
    </reaction>
</comment>
<dbReference type="EMBL" id="HBIM01015066">
    <property type="protein sequence ID" value="CAE0414685.1"/>
    <property type="molecule type" value="Transcribed_RNA"/>
</dbReference>
<protein>
    <recommendedName>
        <fullName evidence="7">1-acyl-sn-glycerol-3-phosphate acyltransferase</fullName>
        <ecNumber evidence="7">2.3.1.51</ecNumber>
    </recommendedName>
</protein>
<evidence type="ECO:0000256" key="6">
    <source>
        <dbReference type="ARBA" id="ARBA00023315"/>
    </source>
</evidence>